<accession>A0A0K8R399</accession>
<dbReference type="SUPFAM" id="SSF50814">
    <property type="entry name" value="Lipocalins"/>
    <property type="match status" value="1"/>
</dbReference>
<dbReference type="InterPro" id="IPR012674">
    <property type="entry name" value="Calycin"/>
</dbReference>
<feature type="signal peptide" evidence="1">
    <location>
        <begin position="1"/>
        <end position="23"/>
    </location>
</feature>
<evidence type="ECO:0000256" key="1">
    <source>
        <dbReference type="SAM" id="SignalP"/>
    </source>
</evidence>
<dbReference type="EMBL" id="GADI01008322">
    <property type="protein sequence ID" value="JAA65486.1"/>
    <property type="molecule type" value="mRNA"/>
</dbReference>
<dbReference type="Gene3D" id="2.40.128.20">
    <property type="match status" value="1"/>
</dbReference>
<feature type="chain" id="PRO_5005515544" evidence="1">
    <location>
        <begin position="24"/>
        <end position="178"/>
    </location>
</feature>
<evidence type="ECO:0000313" key="2">
    <source>
        <dbReference type="EMBL" id="JAA65486.1"/>
    </source>
</evidence>
<proteinExistence type="evidence at transcript level"/>
<reference evidence="2" key="1">
    <citation type="submission" date="2012-12" db="EMBL/GenBank/DDBJ databases">
        <title>Identification and characterization of a phenylalanine ammonia-lyase gene family in Isatis indigotica Fort.</title>
        <authorList>
            <person name="Liu Q."/>
            <person name="Chen J."/>
            <person name="Zhou X."/>
            <person name="Di P."/>
            <person name="Xiao Y."/>
            <person name="Xuan H."/>
            <person name="Zhang L."/>
            <person name="Chen W."/>
        </authorList>
    </citation>
    <scope>NUCLEOTIDE SEQUENCE</scope>
    <source>
        <tissue evidence="2">Salivary gland</tissue>
    </source>
</reference>
<protein>
    <submittedName>
        <fullName evidence="2">Putative salivary lipocalin</fullName>
    </submittedName>
</protein>
<name>A0A0K8R399_IXORI</name>
<dbReference type="AlphaFoldDB" id="A0A0K8R399"/>
<keyword evidence="1" id="KW-0732">Signal</keyword>
<organism evidence="2">
    <name type="scientific">Ixodes ricinus</name>
    <name type="common">Common tick</name>
    <name type="synonym">Acarus ricinus</name>
    <dbReference type="NCBI Taxonomy" id="34613"/>
    <lineage>
        <taxon>Eukaryota</taxon>
        <taxon>Metazoa</taxon>
        <taxon>Ecdysozoa</taxon>
        <taxon>Arthropoda</taxon>
        <taxon>Chelicerata</taxon>
        <taxon>Arachnida</taxon>
        <taxon>Acari</taxon>
        <taxon>Parasitiformes</taxon>
        <taxon>Ixodida</taxon>
        <taxon>Ixodoidea</taxon>
        <taxon>Ixodidae</taxon>
        <taxon>Ixodinae</taxon>
        <taxon>Ixodes</taxon>
    </lineage>
</organism>
<sequence>MSLVNFAFVAGALILAHMSPAIASTNCTPTTRNNASRFLNTFKEGYIKYITVDIGKLCITFTQTQFDATTKEAIYSVSSKSSSGTDNPTENQVFKVQECPSDIDISLQSNGLPLYNVTILYSDYTTCHVVQHHDETNACSMFVKKNARQFNIAACLPLYAMYCRSSYFEIYGAQCESA</sequence>